<feature type="signal peptide" evidence="1">
    <location>
        <begin position="1"/>
        <end position="22"/>
    </location>
</feature>
<evidence type="ECO:0000256" key="1">
    <source>
        <dbReference type="SAM" id="SignalP"/>
    </source>
</evidence>
<keyword evidence="3" id="KW-1185">Reference proteome</keyword>
<evidence type="ECO:0000313" key="2">
    <source>
        <dbReference type="EMBL" id="MCU7378669.1"/>
    </source>
</evidence>
<dbReference type="SUPFAM" id="SSF53850">
    <property type="entry name" value="Periplasmic binding protein-like II"/>
    <property type="match status" value="1"/>
</dbReference>
<dbReference type="InterPro" id="IPR050490">
    <property type="entry name" value="Bact_solute-bd_prot1"/>
</dbReference>
<sequence length="445" mass="49611">MRKRLVILALICVLTASLPACGSQETSSTITIDEKVDESVALSMFVPVGVDLGGTDSFRDLTLAYNKQDSKIRITVDSVSTADGFDDFLEKRLDTKDAVDIFVVNAENVKDIAQKGQFYDLSGLKSFHELTKSAKEQAMVGDIAYSIPLKMAVYVMDVNVSLLKQYDLEVPENYEDFLHCCQVLKKQNITPISLNRWWAMAVPVMARSLYPIYQAENQRQLIDGLNKGDLKIGDYMINGFRMFEEFLKNGYYGEGLTMEKVDAIKANTQDRADFLSSKTAFRFFPIEELKATEMENEDKAICTGIPMLPDGVITLPSISVRLCVNGGSSHLEDSIKFVDYLTSQREELLSSDTSGSLSPFKRPAETKAEVPWKQAVLELLDGGGQIPLEDMNLRFGCWDNTRQLCLKMIGGMSAEDAAKEFNRIQMEEIQAYEEKQALEGGAGGE</sequence>
<dbReference type="Proteomes" id="UP001065549">
    <property type="component" value="Unassembled WGS sequence"/>
</dbReference>
<accession>A0A9J6QRU8</accession>
<keyword evidence="1" id="KW-0732">Signal</keyword>
<dbReference type="Pfam" id="PF01547">
    <property type="entry name" value="SBP_bac_1"/>
    <property type="match status" value="1"/>
</dbReference>
<protein>
    <submittedName>
        <fullName evidence="2">ABC transporter substrate-binding protein</fullName>
    </submittedName>
</protein>
<dbReference type="PANTHER" id="PTHR43649">
    <property type="entry name" value="ARABINOSE-BINDING PROTEIN-RELATED"/>
    <property type="match status" value="1"/>
</dbReference>
<evidence type="ECO:0000313" key="3">
    <source>
        <dbReference type="Proteomes" id="UP001065549"/>
    </source>
</evidence>
<gene>
    <name evidence="2" type="ORF">OBO34_09915</name>
</gene>
<dbReference type="EMBL" id="JAOSHN010000003">
    <property type="protein sequence ID" value="MCU7378669.1"/>
    <property type="molecule type" value="Genomic_DNA"/>
</dbReference>
<proteinExistence type="predicted"/>
<reference evidence="2" key="1">
    <citation type="submission" date="2022-09" db="EMBL/GenBank/DDBJ databases">
        <title>Culturomic study of gut microbiota in children with autism spectrum disorder.</title>
        <authorList>
            <person name="Efimov B.A."/>
            <person name="Chaplin A.V."/>
            <person name="Sokolova S.R."/>
            <person name="Pikina A.P."/>
            <person name="Korzhanova M."/>
            <person name="Belova V."/>
            <person name="Korostin D."/>
        </authorList>
    </citation>
    <scope>NUCLEOTIDE SEQUENCE</scope>
    <source>
        <strain evidence="2">ASD5510</strain>
    </source>
</reference>
<dbReference type="InterPro" id="IPR006059">
    <property type="entry name" value="SBP"/>
</dbReference>
<dbReference type="RefSeq" id="WP_253020028.1">
    <property type="nucleotide sequence ID" value="NZ_JAOSHN010000003.1"/>
</dbReference>
<organism evidence="2 3">
    <name type="scientific">Hominibacterium faecale</name>
    <dbReference type="NCBI Taxonomy" id="2839743"/>
    <lineage>
        <taxon>Bacteria</taxon>
        <taxon>Bacillati</taxon>
        <taxon>Bacillota</taxon>
        <taxon>Clostridia</taxon>
        <taxon>Peptostreptococcales</taxon>
        <taxon>Anaerovoracaceae</taxon>
        <taxon>Hominibacterium</taxon>
    </lineage>
</organism>
<name>A0A9J6QRU8_9FIRM</name>
<comment type="caution">
    <text evidence="2">The sequence shown here is derived from an EMBL/GenBank/DDBJ whole genome shotgun (WGS) entry which is preliminary data.</text>
</comment>
<dbReference type="AlphaFoldDB" id="A0A9J6QRU8"/>
<feature type="chain" id="PRO_5039892049" evidence="1">
    <location>
        <begin position="23"/>
        <end position="445"/>
    </location>
</feature>
<dbReference type="Gene3D" id="3.40.190.10">
    <property type="entry name" value="Periplasmic binding protein-like II"/>
    <property type="match status" value="2"/>
</dbReference>